<name>A0AAD7ENW3_9AGAR</name>
<gene>
    <name evidence="1" type="ORF">DFH08DRAFT_811612</name>
</gene>
<protein>
    <submittedName>
        <fullName evidence="1">Uncharacterized protein</fullName>
    </submittedName>
</protein>
<dbReference type="Proteomes" id="UP001218218">
    <property type="component" value="Unassembled WGS sequence"/>
</dbReference>
<comment type="caution">
    <text evidence="1">The sequence shown here is derived from an EMBL/GenBank/DDBJ whole genome shotgun (WGS) entry which is preliminary data.</text>
</comment>
<accession>A0AAD7ENW3</accession>
<dbReference type="AlphaFoldDB" id="A0AAD7ENW3"/>
<sequence>MTSRMNACRNFVHTIHNPSKSIDLYISAIEAVTHLNCLGVKPTNSEITDTLLMNLDESLSSTRTTILTSKKELILTAIKSQTHNARPSALSKSSRTRMTTTITPSFLLQLTLPALVAEHLALMQLKLLGPVGAANSTGALPLPTTGVAAADWVIAGPPGKASHASAAFASDLSGDKSANAHVAFGRASFDSDSKVKYLGYCSMSA</sequence>
<reference evidence="1" key="1">
    <citation type="submission" date="2023-03" db="EMBL/GenBank/DDBJ databases">
        <title>Massive genome expansion in bonnet fungi (Mycena s.s.) driven by repeated elements and novel gene families across ecological guilds.</title>
        <authorList>
            <consortium name="Lawrence Berkeley National Laboratory"/>
            <person name="Harder C.B."/>
            <person name="Miyauchi S."/>
            <person name="Viragh M."/>
            <person name="Kuo A."/>
            <person name="Thoen E."/>
            <person name="Andreopoulos B."/>
            <person name="Lu D."/>
            <person name="Skrede I."/>
            <person name="Drula E."/>
            <person name="Henrissat B."/>
            <person name="Morin E."/>
            <person name="Kohler A."/>
            <person name="Barry K."/>
            <person name="LaButti K."/>
            <person name="Morin E."/>
            <person name="Salamov A."/>
            <person name="Lipzen A."/>
            <person name="Mereny Z."/>
            <person name="Hegedus B."/>
            <person name="Baldrian P."/>
            <person name="Stursova M."/>
            <person name="Weitz H."/>
            <person name="Taylor A."/>
            <person name="Grigoriev I.V."/>
            <person name="Nagy L.G."/>
            <person name="Martin F."/>
            <person name="Kauserud H."/>
        </authorList>
    </citation>
    <scope>NUCLEOTIDE SEQUENCE</scope>
    <source>
        <strain evidence="1">CBHHK002</strain>
    </source>
</reference>
<proteinExistence type="predicted"/>
<organism evidence="1 2">
    <name type="scientific">Mycena albidolilacea</name>
    <dbReference type="NCBI Taxonomy" id="1033008"/>
    <lineage>
        <taxon>Eukaryota</taxon>
        <taxon>Fungi</taxon>
        <taxon>Dikarya</taxon>
        <taxon>Basidiomycota</taxon>
        <taxon>Agaricomycotina</taxon>
        <taxon>Agaricomycetes</taxon>
        <taxon>Agaricomycetidae</taxon>
        <taxon>Agaricales</taxon>
        <taxon>Marasmiineae</taxon>
        <taxon>Mycenaceae</taxon>
        <taxon>Mycena</taxon>
    </lineage>
</organism>
<dbReference type="EMBL" id="JARIHO010000025">
    <property type="protein sequence ID" value="KAJ7342530.1"/>
    <property type="molecule type" value="Genomic_DNA"/>
</dbReference>
<keyword evidence="2" id="KW-1185">Reference proteome</keyword>
<evidence type="ECO:0000313" key="1">
    <source>
        <dbReference type="EMBL" id="KAJ7342530.1"/>
    </source>
</evidence>
<evidence type="ECO:0000313" key="2">
    <source>
        <dbReference type="Proteomes" id="UP001218218"/>
    </source>
</evidence>